<sequence length="131" mass="14615">MCPRSVHSRRTLIKKNEARCLSLRSTGGVRGAAIILIAARRVDLKRSVVNSAFAFFPDRRTASSLPGDDLRSREEHERFPRLVPSIACDVICERIRCNNAKGFGNCVLGCGDDAVRFVEACRFRLCRCKSS</sequence>
<dbReference type="WBParaSite" id="TCNE_0001228901-mRNA-1">
    <property type="protein sequence ID" value="TCNE_0001228901-mRNA-1"/>
    <property type="gene ID" value="TCNE_0001228901"/>
</dbReference>
<dbReference type="EMBL" id="UYWY01021193">
    <property type="protein sequence ID" value="VDM43610.1"/>
    <property type="molecule type" value="Genomic_DNA"/>
</dbReference>
<dbReference type="Proteomes" id="UP000050794">
    <property type="component" value="Unassembled WGS sequence"/>
</dbReference>
<name>A0A183UUW9_TOXCA</name>
<evidence type="ECO:0000313" key="3">
    <source>
        <dbReference type="WBParaSite" id="TCNE_0001228901-mRNA-1"/>
    </source>
</evidence>
<evidence type="ECO:0000313" key="1">
    <source>
        <dbReference type="EMBL" id="VDM43610.1"/>
    </source>
</evidence>
<proteinExistence type="predicted"/>
<protein>
    <submittedName>
        <fullName evidence="3">INVERT_DEFENSINS domain-containing protein</fullName>
    </submittedName>
</protein>
<gene>
    <name evidence="1" type="ORF">TCNE_LOCUS12289</name>
</gene>
<keyword evidence="2" id="KW-1185">Reference proteome</keyword>
<organism evidence="2 3">
    <name type="scientific">Toxocara canis</name>
    <name type="common">Canine roundworm</name>
    <dbReference type="NCBI Taxonomy" id="6265"/>
    <lineage>
        <taxon>Eukaryota</taxon>
        <taxon>Metazoa</taxon>
        <taxon>Ecdysozoa</taxon>
        <taxon>Nematoda</taxon>
        <taxon>Chromadorea</taxon>
        <taxon>Rhabditida</taxon>
        <taxon>Spirurina</taxon>
        <taxon>Ascaridomorpha</taxon>
        <taxon>Ascaridoidea</taxon>
        <taxon>Toxocaridae</taxon>
        <taxon>Toxocara</taxon>
    </lineage>
</organism>
<dbReference type="AlphaFoldDB" id="A0A183UUW9"/>
<reference evidence="1 2" key="2">
    <citation type="submission" date="2018-11" db="EMBL/GenBank/DDBJ databases">
        <authorList>
            <consortium name="Pathogen Informatics"/>
        </authorList>
    </citation>
    <scope>NUCLEOTIDE SEQUENCE [LARGE SCALE GENOMIC DNA]</scope>
</reference>
<reference evidence="3" key="1">
    <citation type="submission" date="2016-06" db="UniProtKB">
        <authorList>
            <consortium name="WormBaseParasite"/>
        </authorList>
    </citation>
    <scope>IDENTIFICATION</scope>
</reference>
<evidence type="ECO:0000313" key="2">
    <source>
        <dbReference type="Proteomes" id="UP000050794"/>
    </source>
</evidence>
<accession>A0A183UUW9</accession>